<evidence type="ECO:0000256" key="1">
    <source>
        <dbReference type="SAM" id="MobiDB-lite"/>
    </source>
</evidence>
<dbReference type="AlphaFoldDB" id="A0A565CM67"/>
<organism evidence="2 3">
    <name type="scientific">Arabis nemorensis</name>
    <dbReference type="NCBI Taxonomy" id="586526"/>
    <lineage>
        <taxon>Eukaryota</taxon>
        <taxon>Viridiplantae</taxon>
        <taxon>Streptophyta</taxon>
        <taxon>Embryophyta</taxon>
        <taxon>Tracheophyta</taxon>
        <taxon>Spermatophyta</taxon>
        <taxon>Magnoliopsida</taxon>
        <taxon>eudicotyledons</taxon>
        <taxon>Gunneridae</taxon>
        <taxon>Pentapetalae</taxon>
        <taxon>rosids</taxon>
        <taxon>malvids</taxon>
        <taxon>Brassicales</taxon>
        <taxon>Brassicaceae</taxon>
        <taxon>Arabideae</taxon>
        <taxon>Arabis</taxon>
    </lineage>
</organism>
<keyword evidence="3" id="KW-1185">Reference proteome</keyword>
<feature type="region of interest" description="Disordered" evidence="1">
    <location>
        <begin position="201"/>
        <end position="331"/>
    </location>
</feature>
<feature type="compositionally biased region" description="Basic and acidic residues" evidence="1">
    <location>
        <begin position="222"/>
        <end position="238"/>
    </location>
</feature>
<comment type="caution">
    <text evidence="2">The sequence shown here is derived from an EMBL/GenBank/DDBJ whole genome shotgun (WGS) entry which is preliminary data.</text>
</comment>
<dbReference type="PANTHER" id="PTHR34536:SF6">
    <property type="entry name" value="DENTIN SIALOPHOSPHOPROTEIN-LIKE PROTEIN"/>
    <property type="match status" value="1"/>
</dbReference>
<gene>
    <name evidence="2" type="ORF">ANE_LOCUS25254</name>
</gene>
<feature type="compositionally biased region" description="Low complexity" evidence="1">
    <location>
        <begin position="314"/>
        <end position="325"/>
    </location>
</feature>
<proteinExistence type="predicted"/>
<feature type="compositionally biased region" description="Basic and acidic residues" evidence="1">
    <location>
        <begin position="111"/>
        <end position="125"/>
    </location>
</feature>
<dbReference type="PANTHER" id="PTHR34536">
    <property type="entry name" value="DENTIN SIALOPHOSPHOPROTEIN-LIKE PROTEIN"/>
    <property type="match status" value="1"/>
</dbReference>
<evidence type="ECO:0000313" key="2">
    <source>
        <dbReference type="EMBL" id="VVB14810.1"/>
    </source>
</evidence>
<feature type="compositionally biased region" description="Low complexity" evidence="1">
    <location>
        <begin position="207"/>
        <end position="221"/>
    </location>
</feature>
<feature type="region of interest" description="Disordered" evidence="1">
    <location>
        <begin position="77"/>
        <end position="185"/>
    </location>
</feature>
<dbReference type="EMBL" id="CABITT030000008">
    <property type="protein sequence ID" value="VVB14810.1"/>
    <property type="molecule type" value="Genomic_DNA"/>
</dbReference>
<reference evidence="2" key="1">
    <citation type="submission" date="2019-07" db="EMBL/GenBank/DDBJ databases">
        <authorList>
            <person name="Dittberner H."/>
        </authorList>
    </citation>
    <scope>NUCLEOTIDE SEQUENCE [LARGE SCALE GENOMIC DNA]</scope>
</reference>
<sequence length="331" mass="38436">MVTFVFRPDNYDELSTGPDKFVGRDDRSGMCMHNRSPGRGYFGVWNPKRRFSPPNYKGGSYGFGRPRHKSMVDERSMMNGFDQSGSGPGPGPDGHVRRQFSDGGYRGRFRRFSDGGDRDFRRPDGDTNQYPGRMHNRMRRERGNSPVFRRLHYPQSESRSRSRSPVLWNGRNRSPPPPGGFGGDERMMERVRLPFQKRFPSDQEMGFMSPPRNRMSSSSRFFEGRNNDAGENHNSFRERKFRPGQRFDAGNSMRRVNPDNNNHFRPFIRHRRFEGGTEESNGGNRFEMVQQRSRRSEAREDDGDDNRPFRLNGEESVAVANNNNSKNKESR</sequence>
<name>A0A565CM67_9BRAS</name>
<protein>
    <submittedName>
        <fullName evidence="2">Uncharacterized protein</fullName>
    </submittedName>
</protein>
<evidence type="ECO:0000313" key="3">
    <source>
        <dbReference type="Proteomes" id="UP000489600"/>
    </source>
</evidence>
<dbReference type="Proteomes" id="UP000489600">
    <property type="component" value="Unassembled WGS sequence"/>
</dbReference>
<dbReference type="OrthoDB" id="1350766at2759"/>
<accession>A0A565CM67</accession>